<name>A0ABV4AET1_9GAMM</name>
<protein>
    <submittedName>
        <fullName evidence="3">DUF3298 domain-containing protein</fullName>
    </submittedName>
</protein>
<dbReference type="Pfam" id="PF13739">
    <property type="entry name" value="PdaC"/>
    <property type="match status" value="1"/>
</dbReference>
<dbReference type="Gene3D" id="3.90.640.20">
    <property type="entry name" value="Heat-shock cognate protein, ATPase"/>
    <property type="match status" value="1"/>
</dbReference>
<dbReference type="InterPro" id="IPR037126">
    <property type="entry name" value="PdaC/RsiV-like_sf"/>
</dbReference>
<reference evidence="3 4" key="1">
    <citation type="submission" date="2024-07" db="EMBL/GenBank/DDBJ databases">
        <authorList>
            <person name="Ren Q."/>
        </authorList>
    </citation>
    <scope>NUCLEOTIDE SEQUENCE [LARGE SCALE GENOMIC DNA]</scope>
    <source>
        <strain evidence="3 4">REN37</strain>
    </source>
</reference>
<gene>
    <name evidence="3" type="ORF">AB5I84_02395</name>
</gene>
<dbReference type="EMBL" id="JBGCUO010000001">
    <property type="protein sequence ID" value="MEY1660993.1"/>
    <property type="molecule type" value="Genomic_DNA"/>
</dbReference>
<evidence type="ECO:0000313" key="3">
    <source>
        <dbReference type="EMBL" id="MEY1660993.1"/>
    </source>
</evidence>
<dbReference type="InterPro" id="IPR025303">
    <property type="entry name" value="PdaC"/>
</dbReference>
<dbReference type="Proteomes" id="UP001562065">
    <property type="component" value="Unassembled WGS sequence"/>
</dbReference>
<dbReference type="Gene3D" id="3.30.565.40">
    <property type="entry name" value="Fervidobacterium nodosum Rt17-B1 like"/>
    <property type="match status" value="1"/>
</dbReference>
<evidence type="ECO:0000259" key="2">
    <source>
        <dbReference type="Pfam" id="PF13739"/>
    </source>
</evidence>
<keyword evidence="4" id="KW-1185">Reference proteome</keyword>
<comment type="caution">
    <text evidence="3">The sequence shown here is derived from an EMBL/GenBank/DDBJ whole genome shotgun (WGS) entry which is preliminary data.</text>
</comment>
<evidence type="ECO:0000259" key="1">
    <source>
        <dbReference type="Pfam" id="PF11738"/>
    </source>
</evidence>
<dbReference type="RefSeq" id="WP_369454232.1">
    <property type="nucleotide sequence ID" value="NZ_JBGCUO010000001.1"/>
</dbReference>
<dbReference type="InterPro" id="IPR021729">
    <property type="entry name" value="DUF3298"/>
</dbReference>
<dbReference type="Pfam" id="PF11738">
    <property type="entry name" value="DUF3298"/>
    <property type="match status" value="1"/>
</dbReference>
<feature type="domain" description="Deacetylase PdaC" evidence="2">
    <location>
        <begin position="50"/>
        <end position="140"/>
    </location>
</feature>
<proteinExistence type="predicted"/>
<accession>A0ABV4AET1</accession>
<evidence type="ECO:0000313" key="4">
    <source>
        <dbReference type="Proteomes" id="UP001562065"/>
    </source>
</evidence>
<organism evidence="3 4">
    <name type="scientific">Isoalcanivorax beigongshangi</name>
    <dbReference type="NCBI Taxonomy" id="3238810"/>
    <lineage>
        <taxon>Bacteria</taxon>
        <taxon>Pseudomonadati</taxon>
        <taxon>Pseudomonadota</taxon>
        <taxon>Gammaproteobacteria</taxon>
        <taxon>Oceanospirillales</taxon>
        <taxon>Alcanivoracaceae</taxon>
        <taxon>Isoalcanivorax</taxon>
    </lineage>
</organism>
<feature type="domain" description="DUF3298" evidence="1">
    <location>
        <begin position="162"/>
        <end position="236"/>
    </location>
</feature>
<sequence length="263" mass="30119">MKKIVAVVAVLIIVVVGVLLWRASPPTQLAHYQNESFRLAAPDLSGQSQDETYYALTYPLFESERINRFLMKTLPRPKDHSAMAKAAQKLIDEHRDYAKDAEQPMAWFEERRDRVLQQTPTYIAFQSDSQSYTGGAHGNYSVVFVNYDVAKDRRLAIGDVLQSDKVQAFTDRAEQRFRAQEGLAPGIAYDERYFFNSGRFNLTPNFVFNDEGILFLYNIYEIKAYSEGQTELLLPYAEINDLLNDTGKHIRDSLPTSRPARTE</sequence>